<keyword evidence="2" id="KW-1133">Transmembrane helix</keyword>
<evidence type="ECO:0000313" key="3">
    <source>
        <dbReference type="EMBL" id="KAK4538811.1"/>
    </source>
</evidence>
<keyword evidence="2" id="KW-0472">Membrane</keyword>
<proteinExistence type="predicted"/>
<evidence type="ECO:0000256" key="1">
    <source>
        <dbReference type="SAM" id="MobiDB-lite"/>
    </source>
</evidence>
<keyword evidence="2" id="KW-0812">Transmembrane</keyword>
<keyword evidence="4" id="KW-1185">Reference proteome</keyword>
<dbReference type="EMBL" id="JANCYW010000020">
    <property type="protein sequence ID" value="KAK4538811.1"/>
    <property type="molecule type" value="Genomic_DNA"/>
</dbReference>
<accession>A0AAV9J3E2</accession>
<evidence type="ECO:0000313" key="4">
    <source>
        <dbReference type="Proteomes" id="UP001301350"/>
    </source>
</evidence>
<reference evidence="3 4" key="1">
    <citation type="submission" date="2022-07" db="EMBL/GenBank/DDBJ databases">
        <title>Genome-wide signatures of adaptation to extreme environments.</title>
        <authorList>
            <person name="Cho C.H."/>
            <person name="Yoon H.S."/>
        </authorList>
    </citation>
    <scope>NUCLEOTIDE SEQUENCE [LARGE SCALE GENOMIC DNA]</scope>
    <source>
        <strain evidence="3 4">DBV 063 E5</strain>
    </source>
</reference>
<dbReference type="Proteomes" id="UP001301350">
    <property type="component" value="Unassembled WGS sequence"/>
</dbReference>
<protein>
    <submittedName>
        <fullName evidence="3">Uncharacterized protein</fullName>
    </submittedName>
</protein>
<dbReference type="AlphaFoldDB" id="A0AAV9J3E2"/>
<organism evidence="3 4">
    <name type="scientific">Cyanidium caldarium</name>
    <name type="common">Red alga</name>
    <dbReference type="NCBI Taxonomy" id="2771"/>
    <lineage>
        <taxon>Eukaryota</taxon>
        <taxon>Rhodophyta</taxon>
        <taxon>Bangiophyceae</taxon>
        <taxon>Cyanidiales</taxon>
        <taxon>Cyanidiaceae</taxon>
        <taxon>Cyanidium</taxon>
    </lineage>
</organism>
<comment type="caution">
    <text evidence="3">The sequence shown here is derived from an EMBL/GenBank/DDBJ whole genome shotgun (WGS) entry which is preliminary data.</text>
</comment>
<sequence length="139" mass="15449">MNWGRAIRLVARVVVGVSAAAATTIVALEFWLGDEEGASPKKHRSVRAGAVQTGEQRAGAAPPAEDAVVVKHARWRRVKQLLDRYVAPQLPRVFQLVGQHWLMPYVVRFAAAGYSVKGAELWKRAGKELPQKWTRQGER</sequence>
<feature type="transmembrane region" description="Helical" evidence="2">
    <location>
        <begin position="9"/>
        <end position="32"/>
    </location>
</feature>
<gene>
    <name evidence="3" type="ORF">CDCA_CDCA20G4836</name>
</gene>
<feature type="region of interest" description="Disordered" evidence="1">
    <location>
        <begin position="38"/>
        <end position="63"/>
    </location>
</feature>
<name>A0AAV9J3E2_CYACA</name>
<evidence type="ECO:0000256" key="2">
    <source>
        <dbReference type="SAM" id="Phobius"/>
    </source>
</evidence>